<gene>
    <name evidence="25" type="ORF">IZO911_LOCUS15915</name>
    <name evidence="26" type="ORF">KXQ929_LOCUS1472</name>
</gene>
<evidence type="ECO:0000256" key="13">
    <source>
        <dbReference type="ARBA" id="ARBA00023273"/>
    </source>
</evidence>
<dbReference type="Pfam" id="PF01299">
    <property type="entry name" value="Lamp2-like_luminal"/>
    <property type="match status" value="1"/>
</dbReference>
<evidence type="ECO:0000256" key="22">
    <source>
        <dbReference type="SAM" id="SignalP"/>
    </source>
</evidence>
<evidence type="ECO:0000313" key="25">
    <source>
        <dbReference type="EMBL" id="CAF0968645.1"/>
    </source>
</evidence>
<sequence>MVSKIISALLLIACLFFISSTNAIDLPGNYTLPKDSSDNLCFIARFDLVLNVEYVKSDGKKNISIIPLNNETFQFYDGTYALTKTHTLTITMLDNLTTITLEFFLNEKNQTSLTRVYGSVTVDNNTKYFPNSSIHARGPRPFVANESLFNADRAHSYRCNTRTKIDNLKTDGNGNVTIKSIDIENLRIQPFVDNMSTFHDYGVEEVCTMDRFTSSNLIPIIVGVCLAVLVIVVLVAYLIGRRRNRNGYQSV</sequence>
<evidence type="ECO:0000259" key="23">
    <source>
        <dbReference type="Pfam" id="PF01299"/>
    </source>
</evidence>
<dbReference type="PANTHER" id="PTHR11506">
    <property type="entry name" value="LYSOSOME-ASSOCIATED MEMBRANE GLYCOPROTEIN"/>
    <property type="match status" value="1"/>
</dbReference>
<evidence type="ECO:0000256" key="19">
    <source>
        <dbReference type="ARBA" id="ARBA00076257"/>
    </source>
</evidence>
<evidence type="ECO:0000256" key="17">
    <source>
        <dbReference type="ARBA" id="ARBA00060492"/>
    </source>
</evidence>
<dbReference type="InterPro" id="IPR048524">
    <property type="entry name" value="Lamp2-like_TM"/>
</dbReference>
<evidence type="ECO:0000256" key="4">
    <source>
        <dbReference type="ARBA" id="ARBA00004279"/>
    </source>
</evidence>
<keyword evidence="8" id="KW-0967">Endosome</keyword>
<keyword evidence="12" id="KW-0325">Glycoprotein</keyword>
<feature type="chain" id="PRO_5036224257" description="Lysosome-associated membrane glycoprotein 5" evidence="22">
    <location>
        <begin position="24"/>
        <end position="251"/>
    </location>
</feature>
<evidence type="ECO:0000256" key="20">
    <source>
        <dbReference type="PROSITE-ProRule" id="PRU00740"/>
    </source>
</evidence>
<evidence type="ECO:0000256" key="12">
    <source>
        <dbReference type="ARBA" id="ARBA00023180"/>
    </source>
</evidence>
<evidence type="ECO:0000256" key="11">
    <source>
        <dbReference type="ARBA" id="ARBA00023136"/>
    </source>
</evidence>
<evidence type="ECO:0000256" key="10">
    <source>
        <dbReference type="ARBA" id="ARBA00023018"/>
    </source>
</evidence>
<evidence type="ECO:0000256" key="5">
    <source>
        <dbReference type="ARBA" id="ARBA00009644"/>
    </source>
</evidence>
<keyword evidence="7 22" id="KW-0732">Signal</keyword>
<evidence type="ECO:0000256" key="8">
    <source>
        <dbReference type="ARBA" id="ARBA00022753"/>
    </source>
</evidence>
<dbReference type="InterPro" id="IPR002000">
    <property type="entry name" value="Lysosome-assoc_membr_glycop"/>
</dbReference>
<comment type="function">
    <text evidence="16">Plays a role in short-term synaptic plasticity in a subset of GABAergic neurons in the brain.</text>
</comment>
<keyword evidence="6 20" id="KW-0812">Transmembrane</keyword>
<accession>A0A814EBH5</accession>
<keyword evidence="11 20" id="KW-0472">Membrane</keyword>
<dbReference type="GO" id="GO:0005765">
    <property type="term" value="C:lysosomal membrane"/>
    <property type="evidence" value="ECO:0007669"/>
    <property type="project" value="TreeGrafter"/>
</dbReference>
<keyword evidence="14" id="KW-0968">Cytoplasmic vesicle</keyword>
<comment type="caution">
    <text evidence="25">The sequence shown here is derived from an EMBL/GenBank/DDBJ whole genome shotgun (WGS) entry which is preliminary data.</text>
</comment>
<dbReference type="EMBL" id="CAJNOE010000140">
    <property type="protein sequence ID" value="CAF0968645.1"/>
    <property type="molecule type" value="Genomic_DNA"/>
</dbReference>
<feature type="domain" description="Lysosome-associated membrane glycoprotein 2-like luminal" evidence="23">
    <location>
        <begin position="28"/>
        <end position="191"/>
    </location>
</feature>
<dbReference type="Pfam" id="PF21222">
    <property type="entry name" value="Lamp2_2nd"/>
    <property type="match status" value="1"/>
</dbReference>
<dbReference type="AlphaFoldDB" id="A0A814EBH5"/>
<dbReference type="GO" id="GO:0031902">
    <property type="term" value="C:late endosome membrane"/>
    <property type="evidence" value="ECO:0007669"/>
    <property type="project" value="TreeGrafter"/>
</dbReference>
<proteinExistence type="inferred from homology"/>
<keyword evidence="10" id="KW-0770">Synapse</keyword>
<evidence type="ECO:0000256" key="15">
    <source>
        <dbReference type="ARBA" id="ARBA00029428"/>
    </source>
</evidence>
<evidence type="ECO:0000313" key="27">
    <source>
        <dbReference type="Proteomes" id="UP000663860"/>
    </source>
</evidence>
<comment type="similarity">
    <text evidence="5 20">Belongs to the LAMP family.</text>
</comment>
<evidence type="ECO:0000256" key="21">
    <source>
        <dbReference type="SAM" id="Phobius"/>
    </source>
</evidence>
<feature type="domain" description="Lysosome-associated membrane glycoprotein 2-like transmembrane" evidence="24">
    <location>
        <begin position="218"/>
        <end position="249"/>
    </location>
</feature>
<dbReference type="PROSITE" id="PS51407">
    <property type="entry name" value="LAMP_3"/>
    <property type="match status" value="1"/>
</dbReference>
<feature type="signal peptide" evidence="22">
    <location>
        <begin position="1"/>
        <end position="23"/>
    </location>
</feature>
<evidence type="ECO:0000259" key="24">
    <source>
        <dbReference type="Pfam" id="PF21222"/>
    </source>
</evidence>
<keyword evidence="9 21" id="KW-1133">Transmembrane helix</keyword>
<evidence type="ECO:0000256" key="16">
    <source>
        <dbReference type="ARBA" id="ARBA00053950"/>
    </source>
</evidence>
<dbReference type="PRINTS" id="PR00336">
    <property type="entry name" value="LYSASSOCTDMP"/>
</dbReference>
<organism evidence="25 27">
    <name type="scientific">Adineta steineri</name>
    <dbReference type="NCBI Taxonomy" id="433720"/>
    <lineage>
        <taxon>Eukaryota</taxon>
        <taxon>Metazoa</taxon>
        <taxon>Spiralia</taxon>
        <taxon>Gnathifera</taxon>
        <taxon>Rotifera</taxon>
        <taxon>Eurotatoria</taxon>
        <taxon>Bdelloidea</taxon>
        <taxon>Adinetida</taxon>
        <taxon>Adinetidae</taxon>
        <taxon>Adineta</taxon>
    </lineage>
</organism>
<evidence type="ECO:0000256" key="1">
    <source>
        <dbReference type="ARBA" id="ARBA00004151"/>
    </source>
</evidence>
<dbReference type="InterPro" id="IPR048528">
    <property type="entry name" value="Lamp2-like_luminal"/>
</dbReference>
<name>A0A814EBH5_9BILA</name>
<evidence type="ECO:0000256" key="7">
    <source>
        <dbReference type="ARBA" id="ARBA00022729"/>
    </source>
</evidence>
<dbReference type="Gene3D" id="2.40.160.110">
    <property type="match status" value="1"/>
</dbReference>
<feature type="transmembrane region" description="Helical" evidence="21">
    <location>
        <begin position="217"/>
        <end position="239"/>
    </location>
</feature>
<dbReference type="PANTHER" id="PTHR11506:SF35">
    <property type="entry name" value="LYSOSOME-ASSOCIATED MEMBRANE GLYCOPROTEIN 5"/>
    <property type="match status" value="1"/>
</dbReference>
<protein>
    <recommendedName>
        <fullName evidence="18">Lysosome-associated membrane glycoprotein 5</fullName>
    </recommendedName>
    <alternativeName>
        <fullName evidence="19">Lysosome-associated membrane protein 5</fullName>
    </alternativeName>
</protein>
<evidence type="ECO:0000256" key="9">
    <source>
        <dbReference type="ARBA" id="ARBA00022989"/>
    </source>
</evidence>
<keyword evidence="13" id="KW-0966">Cell projection</keyword>
<evidence type="ECO:0000256" key="18">
    <source>
        <dbReference type="ARBA" id="ARBA00074379"/>
    </source>
</evidence>
<evidence type="ECO:0000256" key="14">
    <source>
        <dbReference type="ARBA" id="ARBA00023329"/>
    </source>
</evidence>
<dbReference type="GO" id="GO:0005886">
    <property type="term" value="C:plasma membrane"/>
    <property type="evidence" value="ECO:0007669"/>
    <property type="project" value="UniProtKB-SubCell"/>
</dbReference>
<dbReference type="EMBL" id="CAJOBB010000041">
    <property type="protein sequence ID" value="CAF3527087.1"/>
    <property type="molecule type" value="Genomic_DNA"/>
</dbReference>
<dbReference type="Proteomes" id="UP000663868">
    <property type="component" value="Unassembled WGS sequence"/>
</dbReference>
<dbReference type="Proteomes" id="UP000663860">
    <property type="component" value="Unassembled WGS sequence"/>
</dbReference>
<evidence type="ECO:0000256" key="6">
    <source>
        <dbReference type="ARBA" id="ARBA00022692"/>
    </source>
</evidence>
<evidence type="ECO:0000256" key="3">
    <source>
        <dbReference type="ARBA" id="ARBA00004172"/>
    </source>
</evidence>
<dbReference type="GO" id="GO:0072594">
    <property type="term" value="P:establishment of protein localization to organelle"/>
    <property type="evidence" value="ECO:0007669"/>
    <property type="project" value="TreeGrafter"/>
</dbReference>
<comment type="subcellular location">
    <subcellularLocation>
        <location evidence="4">Cell projection</location>
        <location evidence="4">Dendrite</location>
    </subcellularLocation>
    <subcellularLocation>
        <location evidence="17">Cell projection</location>
        <location evidence="17">Growth cone membrane</location>
        <topology evidence="17">Single-pass type I membrane protein</topology>
    </subcellularLocation>
    <subcellularLocation>
        <location evidence="15">Cytoplasmic vesicle</location>
        <location evidence="15">Secretory vesicle</location>
        <location evidence="15">Synaptic vesicle membrane</location>
        <topology evidence="15">Single-pass type I membrane protein</topology>
    </subcellularLocation>
    <subcellularLocation>
        <location evidence="2">Early endosome membrane</location>
        <topology evidence="2">Single-pass type I membrane protein</topology>
    </subcellularLocation>
    <subcellularLocation>
        <location evidence="1">Endoplasmic reticulum-Golgi intermediate compartment membrane</location>
        <topology evidence="1">Single-pass type I membrane protein</topology>
    </subcellularLocation>
    <subcellularLocation>
        <location evidence="20">Membrane</location>
        <topology evidence="20">Single-pass type I membrane protein</topology>
    </subcellularLocation>
    <subcellularLocation>
        <location evidence="3">Recycling endosome</location>
    </subcellularLocation>
</comment>
<evidence type="ECO:0000256" key="2">
    <source>
        <dbReference type="ARBA" id="ARBA00004158"/>
    </source>
</evidence>
<evidence type="ECO:0000313" key="26">
    <source>
        <dbReference type="EMBL" id="CAF3527087.1"/>
    </source>
</evidence>
<comment type="caution">
    <text evidence="20">Lacks conserved residue(s) required for the propagation of feature annotation.</text>
</comment>
<reference evidence="25" key="1">
    <citation type="submission" date="2021-02" db="EMBL/GenBank/DDBJ databases">
        <authorList>
            <person name="Nowell W R."/>
        </authorList>
    </citation>
    <scope>NUCLEOTIDE SEQUENCE</scope>
</reference>